<name>A0ABX1WU13_9BACT</name>
<dbReference type="Proteomes" id="UP000732105">
    <property type="component" value="Unassembled WGS sequence"/>
</dbReference>
<accession>A0ABX1WU13</accession>
<gene>
    <name evidence="2" type="ORF">ELS83_06425</name>
</gene>
<feature type="domain" description="DUF2061" evidence="1">
    <location>
        <begin position="9"/>
        <end position="60"/>
    </location>
</feature>
<sequence length="76" mass="8972">MRENTYRSIAKTISWRTVGTLDTILISWLIIGDITWAMSIGGVELFTKMGLYFIHERTWNKIKFGKEEKHPIDYHI</sequence>
<keyword evidence="3" id="KW-1185">Reference proteome</keyword>
<proteinExistence type="predicted"/>
<protein>
    <submittedName>
        <fullName evidence="2">DUF2061 domain-containing protein</fullName>
    </submittedName>
</protein>
<dbReference type="RefSeq" id="WP_171594724.1">
    <property type="nucleotide sequence ID" value="NZ_RZNH01000007.1"/>
</dbReference>
<evidence type="ECO:0000313" key="3">
    <source>
        <dbReference type="Proteomes" id="UP000732105"/>
    </source>
</evidence>
<dbReference type="InterPro" id="IPR018638">
    <property type="entry name" value="DUF2061_membrane"/>
</dbReference>
<organism evidence="2 3">
    <name type="scientific">Marinifilum caeruleilacunae</name>
    <dbReference type="NCBI Taxonomy" id="2499076"/>
    <lineage>
        <taxon>Bacteria</taxon>
        <taxon>Pseudomonadati</taxon>
        <taxon>Bacteroidota</taxon>
        <taxon>Bacteroidia</taxon>
        <taxon>Marinilabiliales</taxon>
        <taxon>Marinifilaceae</taxon>
    </lineage>
</organism>
<dbReference type="Pfam" id="PF09834">
    <property type="entry name" value="DUF2061"/>
    <property type="match status" value="1"/>
</dbReference>
<evidence type="ECO:0000313" key="2">
    <source>
        <dbReference type="EMBL" id="NOU59446.1"/>
    </source>
</evidence>
<evidence type="ECO:0000259" key="1">
    <source>
        <dbReference type="Pfam" id="PF09834"/>
    </source>
</evidence>
<comment type="caution">
    <text evidence="2">The sequence shown here is derived from an EMBL/GenBank/DDBJ whole genome shotgun (WGS) entry which is preliminary data.</text>
</comment>
<reference evidence="2 3" key="1">
    <citation type="submission" date="2018-12" db="EMBL/GenBank/DDBJ databases">
        <title>Marinifilum JC070 sp. nov., a marine bacterium isolated from Yongle Blue Hole in the South China Sea.</title>
        <authorList>
            <person name="Fu T."/>
        </authorList>
    </citation>
    <scope>NUCLEOTIDE SEQUENCE [LARGE SCALE GENOMIC DNA]</scope>
    <source>
        <strain evidence="2 3">JC070</strain>
    </source>
</reference>
<dbReference type="EMBL" id="RZNH01000007">
    <property type="protein sequence ID" value="NOU59446.1"/>
    <property type="molecule type" value="Genomic_DNA"/>
</dbReference>